<dbReference type="STRING" id="418985.A0A1V9X7B6"/>
<feature type="domain" description="Lon proteolytic" evidence="1">
    <location>
        <begin position="28"/>
        <end position="80"/>
    </location>
</feature>
<dbReference type="EMBL" id="MNPL01021703">
    <property type="protein sequence ID" value="OQR69263.1"/>
    <property type="molecule type" value="Genomic_DNA"/>
</dbReference>
<dbReference type="GO" id="GO:0007005">
    <property type="term" value="P:mitochondrion organization"/>
    <property type="evidence" value="ECO:0007669"/>
    <property type="project" value="TreeGrafter"/>
</dbReference>
<dbReference type="InterPro" id="IPR014721">
    <property type="entry name" value="Ribsml_uS5_D2-typ_fold_subgr"/>
</dbReference>
<dbReference type="Proteomes" id="UP000192247">
    <property type="component" value="Unassembled WGS sequence"/>
</dbReference>
<dbReference type="AlphaFoldDB" id="A0A1V9X7B6"/>
<sequence>MSSDIQLWISYELSRTLTSCLSMARLPVKLKVIAAKRSGVTVAILPEANRRDFNDLPDFVRADIETHFVSSYDEVFKIVFSDSNIQ</sequence>
<dbReference type="GO" id="GO:0051131">
    <property type="term" value="P:chaperone-mediated protein complex assembly"/>
    <property type="evidence" value="ECO:0007669"/>
    <property type="project" value="TreeGrafter"/>
</dbReference>
<keyword evidence="3" id="KW-1185">Reference proteome</keyword>
<dbReference type="Gene3D" id="3.30.230.10">
    <property type="match status" value="1"/>
</dbReference>
<dbReference type="PANTHER" id="PTHR43718:SF2">
    <property type="entry name" value="LON PROTEASE HOMOLOG, MITOCHONDRIAL"/>
    <property type="match status" value="1"/>
</dbReference>
<dbReference type="GO" id="GO:0005759">
    <property type="term" value="C:mitochondrial matrix"/>
    <property type="evidence" value="ECO:0007669"/>
    <property type="project" value="TreeGrafter"/>
</dbReference>
<dbReference type="SUPFAM" id="SSF54211">
    <property type="entry name" value="Ribosomal protein S5 domain 2-like"/>
    <property type="match status" value="1"/>
</dbReference>
<dbReference type="GO" id="GO:0006515">
    <property type="term" value="P:protein quality control for misfolded or incompletely synthesized proteins"/>
    <property type="evidence" value="ECO:0007669"/>
    <property type="project" value="TreeGrafter"/>
</dbReference>
<comment type="caution">
    <text evidence="2">The sequence shown here is derived from an EMBL/GenBank/DDBJ whole genome shotgun (WGS) entry which is preliminary data.</text>
</comment>
<dbReference type="GO" id="GO:0004176">
    <property type="term" value="F:ATP-dependent peptidase activity"/>
    <property type="evidence" value="ECO:0007669"/>
    <property type="project" value="InterPro"/>
</dbReference>
<evidence type="ECO:0000313" key="2">
    <source>
        <dbReference type="EMBL" id="OQR69263.1"/>
    </source>
</evidence>
<name>A0A1V9X7B6_9ACAR</name>
<keyword evidence="2" id="KW-0378">Hydrolase</keyword>
<proteinExistence type="predicted"/>
<dbReference type="GO" id="GO:0003697">
    <property type="term" value="F:single-stranded DNA binding"/>
    <property type="evidence" value="ECO:0007669"/>
    <property type="project" value="TreeGrafter"/>
</dbReference>
<evidence type="ECO:0000313" key="3">
    <source>
        <dbReference type="Proteomes" id="UP000192247"/>
    </source>
</evidence>
<dbReference type="InterPro" id="IPR027065">
    <property type="entry name" value="Lon_Prtase"/>
</dbReference>
<evidence type="ECO:0000259" key="1">
    <source>
        <dbReference type="Pfam" id="PF05362"/>
    </source>
</evidence>
<dbReference type="OrthoDB" id="2411602at2759"/>
<dbReference type="InParanoid" id="A0A1V9X7B6"/>
<accession>A0A1V9X7B6</accession>
<protein>
    <submittedName>
        <fullName evidence="2">Lon protease-like protein</fullName>
    </submittedName>
</protein>
<dbReference type="GO" id="GO:0005524">
    <property type="term" value="F:ATP binding"/>
    <property type="evidence" value="ECO:0007669"/>
    <property type="project" value="InterPro"/>
</dbReference>
<dbReference type="Pfam" id="PF05362">
    <property type="entry name" value="Lon_C"/>
    <property type="match status" value="1"/>
</dbReference>
<dbReference type="GO" id="GO:0004252">
    <property type="term" value="F:serine-type endopeptidase activity"/>
    <property type="evidence" value="ECO:0007669"/>
    <property type="project" value="InterPro"/>
</dbReference>
<reference evidence="2 3" key="1">
    <citation type="journal article" date="2017" name="Gigascience">
        <title>Draft genome of the honey bee ectoparasitic mite, Tropilaelaps mercedesae, is shaped by the parasitic life history.</title>
        <authorList>
            <person name="Dong X."/>
            <person name="Armstrong S.D."/>
            <person name="Xia D."/>
            <person name="Makepeace B.L."/>
            <person name="Darby A.C."/>
            <person name="Kadowaki T."/>
        </authorList>
    </citation>
    <scope>NUCLEOTIDE SEQUENCE [LARGE SCALE GENOMIC DNA]</scope>
    <source>
        <strain evidence="2">Wuxi-XJTLU</strain>
    </source>
</reference>
<dbReference type="PANTHER" id="PTHR43718">
    <property type="entry name" value="LON PROTEASE"/>
    <property type="match status" value="1"/>
</dbReference>
<dbReference type="InterPro" id="IPR008269">
    <property type="entry name" value="Lon_proteolytic"/>
</dbReference>
<organism evidence="2 3">
    <name type="scientific">Tropilaelaps mercedesae</name>
    <dbReference type="NCBI Taxonomy" id="418985"/>
    <lineage>
        <taxon>Eukaryota</taxon>
        <taxon>Metazoa</taxon>
        <taxon>Ecdysozoa</taxon>
        <taxon>Arthropoda</taxon>
        <taxon>Chelicerata</taxon>
        <taxon>Arachnida</taxon>
        <taxon>Acari</taxon>
        <taxon>Parasitiformes</taxon>
        <taxon>Mesostigmata</taxon>
        <taxon>Gamasina</taxon>
        <taxon>Dermanyssoidea</taxon>
        <taxon>Laelapidae</taxon>
        <taxon>Tropilaelaps</taxon>
    </lineage>
</organism>
<gene>
    <name evidence="2" type="ORF">BIW11_01880</name>
</gene>
<dbReference type="InterPro" id="IPR020568">
    <property type="entry name" value="Ribosomal_Su5_D2-typ_SF"/>
</dbReference>
<keyword evidence="2" id="KW-0645">Protease</keyword>